<dbReference type="OrthoDB" id="636685at2759"/>
<dbReference type="eggNOG" id="KOG1658">
    <property type="taxonomic scope" value="Eukaryota"/>
</dbReference>
<dbReference type="InterPro" id="IPR009072">
    <property type="entry name" value="Histone-fold"/>
</dbReference>
<dbReference type="SUPFAM" id="SSF47113">
    <property type="entry name" value="Histone-fold"/>
    <property type="match status" value="1"/>
</dbReference>
<dbReference type="AlphaFoldDB" id="G0VAA5"/>
<feature type="region of interest" description="Disordered" evidence="1">
    <location>
        <begin position="221"/>
        <end position="246"/>
    </location>
</feature>
<proteinExistence type="predicted"/>
<feature type="compositionally biased region" description="Basic and acidic residues" evidence="1">
    <location>
        <begin position="95"/>
        <end position="105"/>
    </location>
</feature>
<feature type="compositionally biased region" description="Acidic residues" evidence="1">
    <location>
        <begin position="184"/>
        <end position="200"/>
    </location>
</feature>
<evidence type="ECO:0008006" key="4">
    <source>
        <dbReference type="Google" id="ProtNLM"/>
    </source>
</evidence>
<organism evidence="2 3">
    <name type="scientific">Naumovozyma castellii</name>
    <name type="common">Yeast</name>
    <name type="synonym">Saccharomyces castellii</name>
    <dbReference type="NCBI Taxonomy" id="27288"/>
    <lineage>
        <taxon>Eukaryota</taxon>
        <taxon>Fungi</taxon>
        <taxon>Dikarya</taxon>
        <taxon>Ascomycota</taxon>
        <taxon>Saccharomycotina</taxon>
        <taxon>Saccharomycetes</taxon>
        <taxon>Saccharomycetales</taxon>
        <taxon>Saccharomycetaceae</taxon>
        <taxon>Naumovozyma</taxon>
    </lineage>
</organism>
<dbReference type="HOGENOM" id="CLU_1089889_0_0_1"/>
<dbReference type="GO" id="GO:0046982">
    <property type="term" value="F:protein heterodimerization activity"/>
    <property type="evidence" value="ECO:0007669"/>
    <property type="project" value="InterPro"/>
</dbReference>
<feature type="compositionally biased region" description="Acidic residues" evidence="1">
    <location>
        <begin position="106"/>
        <end position="119"/>
    </location>
</feature>
<dbReference type="KEGG" id="ncs:NCAS_0B07510"/>
<sequence>MDSEYIITSNAAFMATAFATELFIQSFCEEAVVLGQLNKTGKKTNTAPTGSSRLGYNEMSECVRKKENFQFLEDVLLPITTSRIKDVTHKNRAKPIDAEKEKEAEVLEEEDGEQEEEVEMERGNAITTDTVGNEKNDKISEESSKVQKSLSFFKYQANKPNKVVDAPPPSSNSTNKKSLIGRIEEDDLETSDLDEEEEAEDLMTQAVQGQLEEVEQLNHVVDIDKDDSNSEDDIEENPMINDEAVA</sequence>
<evidence type="ECO:0000313" key="2">
    <source>
        <dbReference type="EMBL" id="CCC68835.1"/>
    </source>
</evidence>
<dbReference type="Proteomes" id="UP000001640">
    <property type="component" value="Chromosome 2"/>
</dbReference>
<dbReference type="STRING" id="1064592.G0VAA5"/>
<dbReference type="InParanoid" id="G0VAA5"/>
<dbReference type="RefSeq" id="XP_003675206.1">
    <property type="nucleotide sequence ID" value="XM_003675158.1"/>
</dbReference>
<name>G0VAA5_NAUCA</name>
<keyword evidence="3" id="KW-1185">Reference proteome</keyword>
<reference key="2">
    <citation type="submission" date="2011-08" db="EMBL/GenBank/DDBJ databases">
        <title>Genome sequence of Naumovozyma castellii.</title>
        <authorList>
            <person name="Gordon J.L."/>
            <person name="Armisen D."/>
            <person name="Proux-Wera E."/>
            <person name="OhEigeartaigh S.S."/>
            <person name="Byrne K.P."/>
            <person name="Wolfe K.H."/>
        </authorList>
    </citation>
    <scope>NUCLEOTIDE SEQUENCE</scope>
    <source>
        <strain>Type strain:CBS 4309</strain>
    </source>
</reference>
<protein>
    <recommendedName>
        <fullName evidence="4">Transcription factor CBF/NF-Y/archaeal histone domain-containing protein</fullName>
    </recommendedName>
</protein>
<gene>
    <name evidence="2" type="primary">NCAS0B07510</name>
    <name evidence="2" type="ordered locus">NCAS_0B07510</name>
</gene>
<dbReference type="EMBL" id="HE576753">
    <property type="protein sequence ID" value="CCC68835.1"/>
    <property type="molecule type" value="Genomic_DNA"/>
</dbReference>
<dbReference type="Gene3D" id="1.10.20.10">
    <property type="entry name" value="Histone, subunit A"/>
    <property type="match status" value="1"/>
</dbReference>
<evidence type="ECO:0000313" key="3">
    <source>
        <dbReference type="Proteomes" id="UP000001640"/>
    </source>
</evidence>
<feature type="region of interest" description="Disordered" evidence="1">
    <location>
        <begin position="159"/>
        <end position="200"/>
    </location>
</feature>
<dbReference type="OMA" id="SNAAFMA"/>
<evidence type="ECO:0000256" key="1">
    <source>
        <dbReference type="SAM" id="MobiDB-lite"/>
    </source>
</evidence>
<feature type="region of interest" description="Disordered" evidence="1">
    <location>
        <begin position="95"/>
        <end position="121"/>
    </location>
</feature>
<reference evidence="2 3" key="1">
    <citation type="journal article" date="2011" name="Proc. Natl. Acad. Sci. U.S.A.">
        <title>Evolutionary erosion of yeast sex chromosomes by mating-type switching accidents.</title>
        <authorList>
            <person name="Gordon J.L."/>
            <person name="Armisen D."/>
            <person name="Proux-Wera E."/>
            <person name="Oheigeartaigh S.S."/>
            <person name="Byrne K.P."/>
            <person name="Wolfe K.H."/>
        </authorList>
    </citation>
    <scope>NUCLEOTIDE SEQUENCE [LARGE SCALE GENOMIC DNA]</scope>
    <source>
        <strain evidence="3">ATCC 76901 / BCRC 22586 / CBS 4309 / NBRC 1992 / NRRL Y-12630</strain>
    </source>
</reference>
<dbReference type="GeneID" id="96902392"/>
<accession>G0VAA5</accession>